<proteinExistence type="predicted"/>
<sequence length="444" mass="47914">MSHDVSKLLEAIRRAQIHSKRQHHDKRSFEKSMMKNIGSIYNDKKTPIATATLAKSSSTAHGWHHMAQTFFRYVPSHNRDVGDVKPVVGKIKHAIVGYGGHRHNKQDMIGTTFTHGLEIVPQPVSLQKPHALVLPKKDLSMSASGYGVFDELSGYGQFLARSQMAKSRDGAAGHGKKDNCSHDGQFAAPPHDGSTYGEPAQSSKNGQFAPPPAASGYGQFENASNYGQFAPPPAASGYGQFENVSGYGQFAPPPAASGYGQFENASNYGQFAPPPAASGYGQFENASNYGQFAPPPAASGYGQFENVSGYGQFAPPPAASGYGQFDNASGYGQFAEPPSRPNIKGMVHSGHVNNNSKPTVVQARDAAAQGRQRLSPLPTIHFDDLCRNENLRELYHRVLRRIGGASGVASTYHRLFNVLRQQRGSKTDLKKRVKAAFEVVTARG</sequence>
<evidence type="ECO:0000256" key="1">
    <source>
        <dbReference type="SAM" id="MobiDB-lite"/>
    </source>
</evidence>
<feature type="compositionally biased region" description="Basic and acidic residues" evidence="1">
    <location>
        <begin position="167"/>
        <end position="181"/>
    </location>
</feature>
<feature type="region of interest" description="Disordered" evidence="1">
    <location>
        <begin position="167"/>
        <end position="217"/>
    </location>
</feature>
<feature type="region of interest" description="Disordered" evidence="1">
    <location>
        <begin position="330"/>
        <end position="356"/>
    </location>
</feature>
<organism evidence="2">
    <name type="scientific">Aphanomyces invadans</name>
    <dbReference type="NCBI Taxonomy" id="157072"/>
    <lineage>
        <taxon>Eukaryota</taxon>
        <taxon>Sar</taxon>
        <taxon>Stramenopiles</taxon>
        <taxon>Oomycota</taxon>
        <taxon>Saprolegniomycetes</taxon>
        <taxon>Saprolegniales</taxon>
        <taxon>Verrucalvaceae</taxon>
        <taxon>Aphanomyces</taxon>
    </lineage>
</organism>
<dbReference type="GeneID" id="20089356"/>
<accession>A0A024TJ32</accession>
<dbReference type="VEuPathDB" id="FungiDB:H310_12306"/>
<reference evidence="2" key="1">
    <citation type="submission" date="2013-12" db="EMBL/GenBank/DDBJ databases">
        <title>The Genome Sequence of Aphanomyces invadans NJM9701.</title>
        <authorList>
            <consortium name="The Broad Institute Genomics Platform"/>
            <person name="Russ C."/>
            <person name="Tyler B."/>
            <person name="van West P."/>
            <person name="Dieguez-Uribeondo J."/>
            <person name="Young S.K."/>
            <person name="Zeng Q."/>
            <person name="Gargeya S."/>
            <person name="Fitzgerald M."/>
            <person name="Abouelleil A."/>
            <person name="Alvarado L."/>
            <person name="Chapman S.B."/>
            <person name="Gainer-Dewar J."/>
            <person name="Goldberg J."/>
            <person name="Griggs A."/>
            <person name="Gujja S."/>
            <person name="Hansen M."/>
            <person name="Howarth C."/>
            <person name="Imamovic A."/>
            <person name="Ireland A."/>
            <person name="Larimer J."/>
            <person name="McCowan C."/>
            <person name="Murphy C."/>
            <person name="Pearson M."/>
            <person name="Poon T.W."/>
            <person name="Priest M."/>
            <person name="Roberts A."/>
            <person name="Saif S."/>
            <person name="Shea T."/>
            <person name="Sykes S."/>
            <person name="Wortman J."/>
            <person name="Nusbaum C."/>
            <person name="Birren B."/>
        </authorList>
    </citation>
    <scope>NUCLEOTIDE SEQUENCE [LARGE SCALE GENOMIC DNA]</scope>
    <source>
        <strain evidence="2">NJM9701</strain>
    </source>
</reference>
<evidence type="ECO:0000313" key="2">
    <source>
        <dbReference type="EMBL" id="ETV93979.1"/>
    </source>
</evidence>
<dbReference type="RefSeq" id="XP_008877539.1">
    <property type="nucleotide sequence ID" value="XM_008879317.1"/>
</dbReference>
<gene>
    <name evidence="2" type="ORF">H310_12306</name>
</gene>
<dbReference type="AlphaFoldDB" id="A0A024TJ32"/>
<dbReference type="EMBL" id="KI913988">
    <property type="protein sequence ID" value="ETV93979.1"/>
    <property type="molecule type" value="Genomic_DNA"/>
</dbReference>
<protein>
    <submittedName>
        <fullName evidence="2">Uncharacterized protein</fullName>
    </submittedName>
</protein>
<name>A0A024TJ32_9STRA</name>
<dbReference type="OrthoDB" id="77527at2759"/>
<dbReference type="eggNOG" id="ENOG502S3CG">
    <property type="taxonomic scope" value="Eukaryota"/>
</dbReference>